<sequence length="99" mass="10986">MASPFFFLKKTPLFLLKQGWGKIFRDGRVADRIAQRKRLLELARRGALGVRLDITRPEWLAKELDRVVNRLSVSLITSSLIVGSSIVSTVEGGAHPLSG</sequence>
<proteinExistence type="predicted"/>
<protein>
    <submittedName>
        <fullName evidence="1">Uncharacterized protein</fullName>
    </submittedName>
</protein>
<evidence type="ECO:0000313" key="2">
    <source>
        <dbReference type="Proteomes" id="UP000537890"/>
    </source>
</evidence>
<gene>
    <name evidence="1" type="ORF">H0A75_07535</name>
</gene>
<organism evidence="1 2">
    <name type="scientific">Candidatus Methanofishera endochildressiae</name>
    <dbReference type="NCBI Taxonomy" id="2738884"/>
    <lineage>
        <taxon>Bacteria</taxon>
        <taxon>Pseudomonadati</taxon>
        <taxon>Pseudomonadota</taxon>
        <taxon>Gammaproteobacteria</taxon>
        <taxon>Candidatus Methanofishera</taxon>
    </lineage>
</organism>
<dbReference type="EMBL" id="JACCHS010000149">
    <property type="protein sequence ID" value="NYT47435.1"/>
    <property type="molecule type" value="Genomic_DNA"/>
</dbReference>
<reference evidence="1 2" key="1">
    <citation type="submission" date="2020-05" db="EMBL/GenBank/DDBJ databases">
        <title>Horizontal transmission and recombination maintain forever young bacterial symbiont genomes.</title>
        <authorList>
            <person name="Russell S.L."/>
            <person name="Pepper-Tunick E."/>
            <person name="Svedberg J."/>
            <person name="Byrne A."/>
            <person name="Ruelas Castillo J."/>
            <person name="Vollmers C."/>
            <person name="Beinart R.A."/>
            <person name="Corbett-Detig R."/>
        </authorList>
    </citation>
    <scope>NUCLEOTIDE SEQUENCE [LARGE SCALE GENOMIC DNA]</scope>
    <source>
        <strain evidence="1">4727-3</strain>
    </source>
</reference>
<dbReference type="AlphaFoldDB" id="A0A7Z0MQ17"/>
<comment type="caution">
    <text evidence="1">The sequence shown here is derived from an EMBL/GenBank/DDBJ whole genome shotgun (WGS) entry which is preliminary data.</text>
</comment>
<evidence type="ECO:0000313" key="1">
    <source>
        <dbReference type="EMBL" id="NYT47435.1"/>
    </source>
</evidence>
<name>A0A7Z0MQ17_9GAMM</name>
<accession>A0A7Z0MQ17</accession>
<dbReference type="Proteomes" id="UP000537890">
    <property type="component" value="Unassembled WGS sequence"/>
</dbReference>